<proteinExistence type="predicted"/>
<feature type="transmembrane region" description="Helical" evidence="1">
    <location>
        <begin position="37"/>
        <end position="54"/>
    </location>
</feature>
<feature type="transmembrane region" description="Helical" evidence="1">
    <location>
        <begin position="66"/>
        <end position="83"/>
    </location>
</feature>
<dbReference type="InterPro" id="IPR000620">
    <property type="entry name" value="EamA_dom"/>
</dbReference>
<dbReference type="SUPFAM" id="SSF103481">
    <property type="entry name" value="Multidrug resistance efflux transporter EmrE"/>
    <property type="match status" value="1"/>
</dbReference>
<gene>
    <name evidence="3" type="ORF">VIS_S3DGC10015</name>
</gene>
<sequence>MPNANFKHFAHLHLIVFIWGFTAVIGKLISIDALPLVWYRMAMAMVLVFIYINLMRFSWRLPIRTVLGLLGTGAIIALHWVTFFKAIKVSNVSIALACMSVGALFAAFLEPLWYKRKLVGYEVLFGLMVVFGLGIIFKVETHYWQGILLAVTSAFLVAVFSMINGLYIARFKPSIIVFYEMAGGVLLLSFYLAFTGAFTNDFWAISTADIGYLFLLASLCTAYAFIASVKLIAFISPYSVMLTTNLEPVYGIVLAFFIFGSSEQMTPMFYGGASVILLTVIANGILKNRLRLKTKTKA</sequence>
<reference evidence="3" key="2">
    <citation type="submission" date="2012-02" db="EMBL/GenBank/DDBJ databases">
        <authorList>
            <person name="Genoscope - CEA"/>
        </authorList>
    </citation>
    <scope>NUCLEOTIDE SEQUENCE</scope>
</reference>
<evidence type="ECO:0000256" key="1">
    <source>
        <dbReference type="SAM" id="Phobius"/>
    </source>
</evidence>
<feature type="transmembrane region" description="Helical" evidence="1">
    <location>
        <begin position="245"/>
        <end position="262"/>
    </location>
</feature>
<feature type="transmembrane region" description="Helical" evidence="1">
    <location>
        <begin position="12"/>
        <end position="31"/>
    </location>
</feature>
<dbReference type="EMBL" id="FO117611">
    <property type="protein sequence ID" value="CCG00549.1"/>
    <property type="molecule type" value="Genomic_DNA"/>
</dbReference>
<dbReference type="GO" id="GO:0016020">
    <property type="term" value="C:membrane"/>
    <property type="evidence" value="ECO:0007669"/>
    <property type="project" value="InterPro"/>
</dbReference>
<evidence type="ECO:0000259" key="2">
    <source>
        <dbReference type="Pfam" id="PF00892"/>
    </source>
</evidence>
<feature type="transmembrane region" description="Helical" evidence="1">
    <location>
        <begin position="143"/>
        <end position="169"/>
    </location>
</feature>
<name>H6RHN8_9BACT</name>
<organism evidence="3">
    <name type="scientific">uncultured Flavobacteriia bacterium</name>
    <dbReference type="NCBI Taxonomy" id="212695"/>
    <lineage>
        <taxon>Bacteria</taxon>
        <taxon>Pseudomonadati</taxon>
        <taxon>Bacteroidota</taxon>
        <taxon>Flavobacteriia</taxon>
        <taxon>environmental samples</taxon>
    </lineage>
</organism>
<dbReference type="PANTHER" id="PTHR22911">
    <property type="entry name" value="ACYL-MALONYL CONDENSING ENZYME-RELATED"/>
    <property type="match status" value="1"/>
</dbReference>
<feature type="transmembrane region" description="Helical" evidence="1">
    <location>
        <begin position="89"/>
        <end position="109"/>
    </location>
</feature>
<keyword evidence="1" id="KW-0472">Membrane</keyword>
<feature type="transmembrane region" description="Helical" evidence="1">
    <location>
        <begin position="118"/>
        <end position="137"/>
    </location>
</feature>
<feature type="domain" description="EamA" evidence="2">
    <location>
        <begin position="14"/>
        <end position="137"/>
    </location>
</feature>
<dbReference type="PANTHER" id="PTHR22911:SF79">
    <property type="entry name" value="MOBA-LIKE NTP TRANSFERASE DOMAIN-CONTAINING PROTEIN"/>
    <property type="match status" value="1"/>
</dbReference>
<keyword evidence="1" id="KW-1133">Transmembrane helix</keyword>
<protein>
    <submittedName>
        <fullName evidence="3">Membrane protein containing DUF6 domain</fullName>
    </submittedName>
</protein>
<feature type="transmembrane region" description="Helical" evidence="1">
    <location>
        <begin position="268"/>
        <end position="286"/>
    </location>
</feature>
<keyword evidence="1" id="KW-0812">Transmembrane</keyword>
<dbReference type="AlphaFoldDB" id="H6RHN8"/>
<dbReference type="Pfam" id="PF00892">
    <property type="entry name" value="EamA"/>
    <property type="match status" value="2"/>
</dbReference>
<feature type="transmembrane region" description="Helical" evidence="1">
    <location>
        <begin position="176"/>
        <end position="198"/>
    </location>
</feature>
<feature type="transmembrane region" description="Helical" evidence="1">
    <location>
        <begin position="210"/>
        <end position="233"/>
    </location>
</feature>
<reference evidence="3" key="1">
    <citation type="journal article" date="2012" name="Environ. Microbiol.">
        <title>Genomic content of uncultured Bacteroidetes from contrasting oceanic provinces in the North Atlantic Ocean.</title>
        <authorList>
            <person name="Gomez-Pereira P.R."/>
            <person name="Schuler M."/>
            <person name="Fuchs B.M."/>
            <person name="Bennke C."/>
            <person name="Teeling H."/>
            <person name="Waldmann J."/>
            <person name="Richter M."/>
            <person name="Barbe V."/>
            <person name="Bataille E."/>
            <person name="Glockner F.O."/>
            <person name="Amann R."/>
        </authorList>
    </citation>
    <scope>NUCLEOTIDE SEQUENCE</scope>
</reference>
<feature type="domain" description="EamA" evidence="2">
    <location>
        <begin position="145"/>
        <end position="281"/>
    </location>
</feature>
<accession>H6RHN8</accession>
<dbReference type="InterPro" id="IPR037185">
    <property type="entry name" value="EmrE-like"/>
</dbReference>
<evidence type="ECO:0000313" key="3">
    <source>
        <dbReference type="EMBL" id="CCG00549.1"/>
    </source>
</evidence>